<organism evidence="3 4">
    <name type="scientific">Helicobacter fennelliae</name>
    <dbReference type="NCBI Taxonomy" id="215"/>
    <lineage>
        <taxon>Bacteria</taxon>
        <taxon>Pseudomonadati</taxon>
        <taxon>Campylobacterota</taxon>
        <taxon>Epsilonproteobacteria</taxon>
        <taxon>Campylobacterales</taxon>
        <taxon>Helicobacteraceae</taxon>
        <taxon>Helicobacter</taxon>
    </lineage>
</organism>
<reference evidence="3 4" key="1">
    <citation type="submission" date="2018-06" db="EMBL/GenBank/DDBJ databases">
        <authorList>
            <consortium name="Pathogen Informatics"/>
            <person name="Doyle S."/>
        </authorList>
    </citation>
    <scope>NUCLEOTIDE SEQUENCE [LARGE SCALE GENOMIC DNA]</scope>
    <source>
        <strain evidence="3 4">NCTC13102</strain>
    </source>
</reference>
<keyword evidence="1 3" id="KW-0413">Isomerase</keyword>
<dbReference type="PANTHER" id="PTHR43174">
    <property type="entry name" value="UDP-N-ACETYLGLUCOSAMINE 2-EPIMERASE"/>
    <property type="match status" value="1"/>
</dbReference>
<dbReference type="InterPro" id="IPR029767">
    <property type="entry name" value="WecB-like"/>
</dbReference>
<dbReference type="EC" id="5.1.3.14" evidence="3"/>
<dbReference type="SUPFAM" id="SSF53756">
    <property type="entry name" value="UDP-Glycosyltransferase/glycogen phosphorylase"/>
    <property type="match status" value="1"/>
</dbReference>
<evidence type="ECO:0000259" key="2">
    <source>
        <dbReference type="Pfam" id="PF02350"/>
    </source>
</evidence>
<feature type="domain" description="UDP-N-acetylglucosamine 2-epimerase" evidence="2">
    <location>
        <begin position="26"/>
        <end position="366"/>
    </location>
</feature>
<name>A0A2X3BF50_9HELI</name>
<dbReference type="Gene3D" id="3.40.50.2000">
    <property type="entry name" value="Glycogen Phosphorylase B"/>
    <property type="match status" value="2"/>
</dbReference>
<dbReference type="AlphaFoldDB" id="A0A2X3BF50"/>
<accession>A0A2X3BF50</accession>
<dbReference type="Pfam" id="PF02350">
    <property type="entry name" value="Epimerase_2"/>
    <property type="match status" value="1"/>
</dbReference>
<proteinExistence type="inferred from homology"/>
<gene>
    <name evidence="3" type="primary">wecB</name>
    <name evidence="3" type="ORF">NCTC13102_00871</name>
</gene>
<dbReference type="Proteomes" id="UP000250166">
    <property type="component" value="Unassembled WGS sequence"/>
</dbReference>
<protein>
    <submittedName>
        <fullName evidence="3">UDP-N-acetylglucosamine 2-epimerase</fullName>
        <ecNumber evidence="3">5.1.3.14</ecNumber>
    </submittedName>
</protein>
<sequence>MNIITIIGTRPQLIKSKILSQTFKKYHIQEQIIHTSQHYDPNMSDVFFTELDMQPPLHTLKLAPNQTRLQRLFMMSSQITPLIKSQKPDFVLVYGDTDSTLAGAFSAHLCHIPLIHIEAGLRSLNHSMPEEQNRILTDSLARLLFTPTTTATKNLINEKILTHTITQSGDIVLDLALYFATKAKLPKPILLDSTSWQNLNSSLPQGFFKHFCLATLHRSTNLNKQNLESIFKALDSISAQTPILFPLHPHTKTHLLRYKIAPKHIVFCQPLSYLEMSFCLQNAICVFSDSGGLQRESFFFKKPHITLREESEWQELLTHRFSILTGADTQKILSTYHHKDRLFNTDFSMPIFGNGRACEIIAKTLKEL</sequence>
<dbReference type="PANTHER" id="PTHR43174:SF1">
    <property type="entry name" value="UDP-N-ACETYLGLUCOSAMINE 2-EPIMERASE"/>
    <property type="match status" value="1"/>
</dbReference>
<dbReference type="NCBIfam" id="TIGR00236">
    <property type="entry name" value="wecB"/>
    <property type="match status" value="1"/>
</dbReference>
<dbReference type="EMBL" id="UAWL01000006">
    <property type="protein sequence ID" value="SQB98414.1"/>
    <property type="molecule type" value="Genomic_DNA"/>
</dbReference>
<comment type="similarity">
    <text evidence="1">Belongs to the UDP-N-acetylglucosamine 2-epimerase family.</text>
</comment>
<dbReference type="CDD" id="cd03786">
    <property type="entry name" value="GTB_UDP-GlcNAc_2-Epimerase"/>
    <property type="match status" value="1"/>
</dbReference>
<dbReference type="RefSeq" id="WP_112058523.1">
    <property type="nucleotide sequence ID" value="NZ_UAWL01000006.1"/>
</dbReference>
<dbReference type="GO" id="GO:0008761">
    <property type="term" value="F:UDP-N-acetylglucosamine 2-epimerase activity"/>
    <property type="evidence" value="ECO:0007669"/>
    <property type="project" value="UniProtKB-EC"/>
</dbReference>
<evidence type="ECO:0000313" key="4">
    <source>
        <dbReference type="Proteomes" id="UP000250166"/>
    </source>
</evidence>
<evidence type="ECO:0000313" key="3">
    <source>
        <dbReference type="EMBL" id="SQB98414.1"/>
    </source>
</evidence>
<dbReference type="InterPro" id="IPR003331">
    <property type="entry name" value="UDP_GlcNAc_Epimerase_2_dom"/>
</dbReference>
<evidence type="ECO:0000256" key="1">
    <source>
        <dbReference type="RuleBase" id="RU003513"/>
    </source>
</evidence>